<evidence type="ECO:0000256" key="7">
    <source>
        <dbReference type="ARBA" id="ARBA00023128"/>
    </source>
</evidence>
<dbReference type="Proteomes" id="UP001287356">
    <property type="component" value="Unassembled WGS sequence"/>
</dbReference>
<reference evidence="9" key="2">
    <citation type="submission" date="2023-06" db="EMBL/GenBank/DDBJ databases">
        <authorList>
            <consortium name="Lawrence Berkeley National Laboratory"/>
            <person name="Haridas S."/>
            <person name="Hensen N."/>
            <person name="Bonometti L."/>
            <person name="Westerberg I."/>
            <person name="Brannstrom I.O."/>
            <person name="Guillou S."/>
            <person name="Cros-Aarteil S."/>
            <person name="Calhoun S."/>
            <person name="Kuo A."/>
            <person name="Mondo S."/>
            <person name="Pangilinan J."/>
            <person name="Riley R."/>
            <person name="Labutti K."/>
            <person name="Andreopoulos B."/>
            <person name="Lipzen A."/>
            <person name="Chen C."/>
            <person name="Yanf M."/>
            <person name="Daum C."/>
            <person name="Ng V."/>
            <person name="Clum A."/>
            <person name="Steindorff A."/>
            <person name="Ohm R."/>
            <person name="Martin F."/>
            <person name="Silar P."/>
            <person name="Natvig D."/>
            <person name="Lalanne C."/>
            <person name="Gautier V."/>
            <person name="Ament-Velasquez S.L."/>
            <person name="Kruys A."/>
            <person name="Hutchinson M.I."/>
            <person name="Powell A.J."/>
            <person name="Barry K."/>
            <person name="Miller A.N."/>
            <person name="Grigoriev I.V."/>
            <person name="Debuchy R."/>
            <person name="Gladieux P."/>
            <person name="Thoren M.H."/>
            <person name="Johannesson H."/>
        </authorList>
    </citation>
    <scope>NUCLEOTIDE SEQUENCE</scope>
    <source>
        <strain evidence="9">CBS 958.72</strain>
    </source>
</reference>
<evidence type="ECO:0000256" key="3">
    <source>
        <dbReference type="ARBA" id="ARBA00022448"/>
    </source>
</evidence>
<keyword evidence="8" id="KW-0472">Membrane</keyword>
<keyword evidence="3" id="KW-0813">Transport</keyword>
<evidence type="ECO:0000256" key="2">
    <source>
        <dbReference type="ARBA" id="ARBA00010261"/>
    </source>
</evidence>
<dbReference type="PANTHER" id="PTHR12653:SF0">
    <property type="entry name" value="NADH DEHYDROGENASE [UBIQUINONE] 1 ALPHA SUBCOMPLEX SUBUNIT 5"/>
    <property type="match status" value="1"/>
</dbReference>
<dbReference type="GO" id="GO:0005743">
    <property type="term" value="C:mitochondrial inner membrane"/>
    <property type="evidence" value="ECO:0007669"/>
    <property type="project" value="UniProtKB-SubCell"/>
</dbReference>
<keyword evidence="6" id="KW-0249">Electron transport</keyword>
<dbReference type="AlphaFoldDB" id="A0AAE0N339"/>
<proteinExistence type="inferred from homology"/>
<evidence type="ECO:0000256" key="5">
    <source>
        <dbReference type="ARBA" id="ARBA00022792"/>
    </source>
</evidence>
<sequence length="348" mass="38890">MRRTLRLLASVKPARYLEAGTPTGLTGLRTHASPRSTLLFLYQTTLVKLQDVPEHSLYRQSVEAVTRHRLSLVEDVEPEGYEAWAERAAELIEEHPEHFQGTASANNAANFVVGARSDAAEHGSGVVEGGSDVSEERSDQFVVRHLPNEVDQRLEEWDGAVSGTRDFTNFERDFLSTRQALERLASLTEMGMISAEDLEAINKEYAGKPVTEYIDRLAALCNAQATEEGKITAKHIEYIQDWADEHTTEEFIETLKGITSDFAEAEKLGKEAMAASESEKVAWEPEPKLTADQISELETKIGAGLIEEVVQVAEGELKLVDIMLQSRPWESLEEQPAEGQWAYFERKQ</sequence>
<keyword evidence="5" id="KW-0999">Mitochondrion inner membrane</keyword>
<gene>
    <name evidence="9" type="ORF">B0T24DRAFT_631167</name>
</gene>
<comment type="similarity">
    <text evidence="2">Belongs to the complex I NDUFA5 subunit family.</text>
</comment>
<keyword evidence="7" id="KW-0496">Mitochondrion</keyword>
<evidence type="ECO:0000313" key="9">
    <source>
        <dbReference type="EMBL" id="KAK3368952.1"/>
    </source>
</evidence>
<dbReference type="PANTHER" id="PTHR12653">
    <property type="entry name" value="NADH-UBIQUINONE OXIDOREDUCTASE 13 KD-B SUBUNIT"/>
    <property type="match status" value="1"/>
</dbReference>
<evidence type="ECO:0000256" key="6">
    <source>
        <dbReference type="ARBA" id="ARBA00022982"/>
    </source>
</evidence>
<evidence type="ECO:0000313" key="10">
    <source>
        <dbReference type="Proteomes" id="UP001287356"/>
    </source>
</evidence>
<dbReference type="Pfam" id="PF04716">
    <property type="entry name" value="ETC_C1_NDUFA5"/>
    <property type="match status" value="1"/>
</dbReference>
<organism evidence="9 10">
    <name type="scientific">Lasiosphaeria ovina</name>
    <dbReference type="NCBI Taxonomy" id="92902"/>
    <lineage>
        <taxon>Eukaryota</taxon>
        <taxon>Fungi</taxon>
        <taxon>Dikarya</taxon>
        <taxon>Ascomycota</taxon>
        <taxon>Pezizomycotina</taxon>
        <taxon>Sordariomycetes</taxon>
        <taxon>Sordariomycetidae</taxon>
        <taxon>Sordariales</taxon>
        <taxon>Lasiosphaeriaceae</taxon>
        <taxon>Lasiosphaeria</taxon>
    </lineage>
</organism>
<evidence type="ECO:0000256" key="4">
    <source>
        <dbReference type="ARBA" id="ARBA00022660"/>
    </source>
</evidence>
<evidence type="ECO:0000256" key="1">
    <source>
        <dbReference type="ARBA" id="ARBA00004443"/>
    </source>
</evidence>
<dbReference type="GO" id="GO:0022904">
    <property type="term" value="P:respiratory electron transport chain"/>
    <property type="evidence" value="ECO:0007669"/>
    <property type="project" value="InterPro"/>
</dbReference>
<keyword evidence="10" id="KW-1185">Reference proteome</keyword>
<keyword evidence="4" id="KW-0679">Respiratory chain</keyword>
<evidence type="ECO:0000256" key="8">
    <source>
        <dbReference type="ARBA" id="ARBA00023136"/>
    </source>
</evidence>
<comment type="subcellular location">
    <subcellularLocation>
        <location evidence="1">Mitochondrion inner membrane</location>
        <topology evidence="1">Peripheral membrane protein</topology>
        <orientation evidence="1">Matrix side</orientation>
    </subcellularLocation>
</comment>
<reference evidence="9" key="1">
    <citation type="journal article" date="2023" name="Mol. Phylogenet. Evol.">
        <title>Genome-scale phylogeny and comparative genomics of the fungal order Sordariales.</title>
        <authorList>
            <person name="Hensen N."/>
            <person name="Bonometti L."/>
            <person name="Westerberg I."/>
            <person name="Brannstrom I.O."/>
            <person name="Guillou S."/>
            <person name="Cros-Aarteil S."/>
            <person name="Calhoun S."/>
            <person name="Haridas S."/>
            <person name="Kuo A."/>
            <person name="Mondo S."/>
            <person name="Pangilinan J."/>
            <person name="Riley R."/>
            <person name="LaButti K."/>
            <person name="Andreopoulos B."/>
            <person name="Lipzen A."/>
            <person name="Chen C."/>
            <person name="Yan M."/>
            <person name="Daum C."/>
            <person name="Ng V."/>
            <person name="Clum A."/>
            <person name="Steindorff A."/>
            <person name="Ohm R.A."/>
            <person name="Martin F."/>
            <person name="Silar P."/>
            <person name="Natvig D.O."/>
            <person name="Lalanne C."/>
            <person name="Gautier V."/>
            <person name="Ament-Velasquez S.L."/>
            <person name="Kruys A."/>
            <person name="Hutchinson M.I."/>
            <person name="Powell A.J."/>
            <person name="Barry K."/>
            <person name="Miller A.N."/>
            <person name="Grigoriev I.V."/>
            <person name="Debuchy R."/>
            <person name="Gladieux P."/>
            <person name="Hiltunen Thoren M."/>
            <person name="Johannesson H."/>
        </authorList>
    </citation>
    <scope>NUCLEOTIDE SEQUENCE</scope>
    <source>
        <strain evidence="9">CBS 958.72</strain>
    </source>
</reference>
<protein>
    <submittedName>
        <fullName evidence="9">ETC complex I subunit conserved region-domain-containing protein</fullName>
    </submittedName>
</protein>
<accession>A0AAE0N339</accession>
<dbReference type="EMBL" id="JAULSN010000006">
    <property type="protein sequence ID" value="KAK3368952.1"/>
    <property type="molecule type" value="Genomic_DNA"/>
</dbReference>
<comment type="caution">
    <text evidence="9">The sequence shown here is derived from an EMBL/GenBank/DDBJ whole genome shotgun (WGS) entry which is preliminary data.</text>
</comment>
<name>A0AAE0N339_9PEZI</name>
<dbReference type="InterPro" id="IPR006806">
    <property type="entry name" value="NDUFA5"/>
</dbReference>